<name>A0ACC2KEC0_PERAE</name>
<gene>
    <name evidence="1" type="ORF">MRB53_027833</name>
</gene>
<comment type="caution">
    <text evidence="1">The sequence shown here is derived from an EMBL/GenBank/DDBJ whole genome shotgun (WGS) entry which is preliminary data.</text>
</comment>
<dbReference type="EMBL" id="CM056817">
    <property type="protein sequence ID" value="KAJ8619304.1"/>
    <property type="molecule type" value="Genomic_DNA"/>
</dbReference>
<evidence type="ECO:0000313" key="2">
    <source>
        <dbReference type="Proteomes" id="UP001234297"/>
    </source>
</evidence>
<sequence length="566" mass="62766">MPPSHNGYGNPNERNDTFSKFVAGGVSIAILIGVIIGIVLGIVQSFSRSNTGDLLVPEANDKADTNPRYASVKAVTTICAPTDYKEACLKSLAPVAHDDSSLSTKELLKAAFTVTMSAFYNALNSSRQMAAKTVHPMERAALSDCEDLLQYAVAEVQASFSEVGDKDMKTLPDRVKEINNWLSAVISYQETCIDGITNPEIKSAMKEGMIDASQLTSNALAIVSEISSILSTLEIPFNLTALSRSLLEQPIDGEDYPTWLSPYSRDRELLESNDKDANLKPNVVVAKDGSGEFKTINDALKAMPKNNHSGRYVIYVKAGVYLEKVIITNEMENVFMYGDGPKNTIITADENFVDGTLTYQTATFVTGVEMQDLHLPQFTIRGSLTAYEMRIGKTKPTEKEAAFKAHKKNKQVAQSNEEDSDDELITNFVRKLRKGTEKFKGKLPFKCFNCGGIGHFAAKCPLANADEDDSDSYKSKKDYSHKSYVKKGKSKSYISKRTESFSENSSNENSSESNENLFMAVLDDEKEKEKSDNEEIETEINLEEELIAALEQLSTERKKNKRFQRR</sequence>
<proteinExistence type="predicted"/>
<accession>A0ACC2KEC0</accession>
<organism evidence="1 2">
    <name type="scientific">Persea americana</name>
    <name type="common">Avocado</name>
    <dbReference type="NCBI Taxonomy" id="3435"/>
    <lineage>
        <taxon>Eukaryota</taxon>
        <taxon>Viridiplantae</taxon>
        <taxon>Streptophyta</taxon>
        <taxon>Embryophyta</taxon>
        <taxon>Tracheophyta</taxon>
        <taxon>Spermatophyta</taxon>
        <taxon>Magnoliopsida</taxon>
        <taxon>Magnoliidae</taxon>
        <taxon>Laurales</taxon>
        <taxon>Lauraceae</taxon>
        <taxon>Persea</taxon>
    </lineage>
</organism>
<reference evidence="1 2" key="1">
    <citation type="journal article" date="2022" name="Hortic Res">
        <title>A haplotype resolved chromosomal level avocado genome allows analysis of novel avocado genes.</title>
        <authorList>
            <person name="Nath O."/>
            <person name="Fletcher S.J."/>
            <person name="Hayward A."/>
            <person name="Shaw L.M."/>
            <person name="Masouleh A.K."/>
            <person name="Furtado A."/>
            <person name="Henry R.J."/>
            <person name="Mitter N."/>
        </authorList>
    </citation>
    <scope>NUCLEOTIDE SEQUENCE [LARGE SCALE GENOMIC DNA]</scope>
    <source>
        <strain evidence="2">cv. Hass</strain>
    </source>
</reference>
<protein>
    <submittedName>
        <fullName evidence="1">Uncharacterized protein</fullName>
    </submittedName>
</protein>
<evidence type="ECO:0000313" key="1">
    <source>
        <dbReference type="EMBL" id="KAJ8619304.1"/>
    </source>
</evidence>
<keyword evidence="2" id="KW-1185">Reference proteome</keyword>
<dbReference type="Proteomes" id="UP001234297">
    <property type="component" value="Chromosome 9"/>
</dbReference>